<dbReference type="EMBL" id="LPVY01000020">
    <property type="protein sequence ID" value="KZB62865.1"/>
    <property type="molecule type" value="Genomic_DNA"/>
</dbReference>
<dbReference type="AlphaFoldDB" id="A0A154L2V4"/>
<dbReference type="RefSeq" id="WP_062952357.1">
    <property type="nucleotide sequence ID" value="NZ_LPVY01000020.1"/>
</dbReference>
<evidence type="ECO:0000313" key="7">
    <source>
        <dbReference type="EMBL" id="KZB62865.1"/>
    </source>
</evidence>
<comment type="subcellular location">
    <subcellularLocation>
        <location evidence="1">Cell membrane</location>
        <topology evidence="1">Multi-pass membrane protein</topology>
    </subcellularLocation>
</comment>
<dbReference type="InterPro" id="IPR011527">
    <property type="entry name" value="ABC1_TM_dom"/>
</dbReference>
<feature type="transmembrane region" description="Helical" evidence="5">
    <location>
        <begin position="256"/>
        <end position="277"/>
    </location>
</feature>
<protein>
    <recommendedName>
        <fullName evidence="6">ABC transmembrane type-1 domain-containing protein</fullName>
    </recommendedName>
</protein>
<dbReference type="PROSITE" id="PS50929">
    <property type="entry name" value="ABC_TM1F"/>
    <property type="match status" value="1"/>
</dbReference>
<dbReference type="Pfam" id="PF00664">
    <property type="entry name" value="ABC_membrane"/>
    <property type="match status" value="1"/>
</dbReference>
<reference evidence="7 8" key="1">
    <citation type="submission" date="2015-12" db="EMBL/GenBank/DDBJ databases">
        <title>Genome sequence of Thalassospira lucentensis MCCC 1A02072.</title>
        <authorList>
            <person name="Lu L."/>
            <person name="Lai Q."/>
            <person name="Shao Z."/>
            <person name="Qian P."/>
        </authorList>
    </citation>
    <scope>NUCLEOTIDE SEQUENCE [LARGE SCALE GENOMIC DNA]</scope>
    <source>
        <strain evidence="7 8">MCCC 1A02072</strain>
    </source>
</reference>
<dbReference type="GO" id="GO:0140359">
    <property type="term" value="F:ABC-type transporter activity"/>
    <property type="evidence" value="ECO:0007669"/>
    <property type="project" value="InterPro"/>
</dbReference>
<organism evidence="7 8">
    <name type="scientific">Thalassospira lucentensis</name>
    <dbReference type="NCBI Taxonomy" id="168935"/>
    <lineage>
        <taxon>Bacteria</taxon>
        <taxon>Pseudomonadati</taxon>
        <taxon>Pseudomonadota</taxon>
        <taxon>Alphaproteobacteria</taxon>
        <taxon>Rhodospirillales</taxon>
        <taxon>Thalassospiraceae</taxon>
        <taxon>Thalassospira</taxon>
    </lineage>
</organism>
<evidence type="ECO:0000256" key="4">
    <source>
        <dbReference type="ARBA" id="ARBA00023136"/>
    </source>
</evidence>
<dbReference type="Proteomes" id="UP000076335">
    <property type="component" value="Unassembled WGS sequence"/>
</dbReference>
<evidence type="ECO:0000256" key="5">
    <source>
        <dbReference type="SAM" id="Phobius"/>
    </source>
</evidence>
<evidence type="ECO:0000256" key="1">
    <source>
        <dbReference type="ARBA" id="ARBA00004651"/>
    </source>
</evidence>
<proteinExistence type="predicted"/>
<dbReference type="GO" id="GO:0005524">
    <property type="term" value="F:ATP binding"/>
    <property type="evidence" value="ECO:0007669"/>
    <property type="project" value="InterPro"/>
</dbReference>
<dbReference type="InterPro" id="IPR036640">
    <property type="entry name" value="ABC1_TM_sf"/>
</dbReference>
<evidence type="ECO:0000259" key="6">
    <source>
        <dbReference type="PROSITE" id="PS50929"/>
    </source>
</evidence>
<dbReference type="CDD" id="cd07346">
    <property type="entry name" value="ABC_6TM_exporters"/>
    <property type="match status" value="1"/>
</dbReference>
<name>A0A154L2V4_9PROT</name>
<comment type="caution">
    <text evidence="7">The sequence shown here is derived from an EMBL/GenBank/DDBJ whole genome shotgun (WGS) entry which is preliminary data.</text>
</comment>
<feature type="transmembrane region" description="Helical" evidence="5">
    <location>
        <begin position="32"/>
        <end position="51"/>
    </location>
</feature>
<dbReference type="SUPFAM" id="SSF90123">
    <property type="entry name" value="ABC transporter transmembrane region"/>
    <property type="match status" value="1"/>
</dbReference>
<keyword evidence="2 5" id="KW-0812">Transmembrane</keyword>
<dbReference type="GO" id="GO:0005886">
    <property type="term" value="C:plasma membrane"/>
    <property type="evidence" value="ECO:0007669"/>
    <property type="project" value="UniProtKB-SubCell"/>
</dbReference>
<sequence length="325" mass="36388">MKLFRIRPHEPKSTGDDRPAQSLWRYIWLMSGRHQIVVCLIAISVAVLGIVPLELQRRLVDDAISKQDMSLLTVLAAIYLAVVLVQSAAKFTLRIYEGWLSESAIRHNRRHLSRLYAEDRTGNGEGENGRAVSIIGSEIEKLGGFVGDGLSQPVVNAGMLIFGIGYMVSVEPIIGLIGILALIPQIALVPVIQKQINRLIEKRVEKMREVSDELSELHPGEDDDHKELLDPIHRGISYLYNNRMWFFILKFGMKTLINLLNALAPLCVLVVGGYLAIKGETSVGIIVAFISGFDRMSSPMRELLSYYRMAAQAAVQHRMIAKWMN</sequence>
<evidence type="ECO:0000313" key="8">
    <source>
        <dbReference type="Proteomes" id="UP000076335"/>
    </source>
</evidence>
<evidence type="ECO:0000256" key="2">
    <source>
        <dbReference type="ARBA" id="ARBA00022692"/>
    </source>
</evidence>
<dbReference type="Gene3D" id="1.20.1560.10">
    <property type="entry name" value="ABC transporter type 1, transmembrane domain"/>
    <property type="match status" value="1"/>
</dbReference>
<keyword evidence="4 5" id="KW-0472">Membrane</keyword>
<feature type="domain" description="ABC transmembrane type-1" evidence="6">
    <location>
        <begin position="36"/>
        <end position="312"/>
    </location>
</feature>
<dbReference type="OrthoDB" id="9760920at2"/>
<gene>
    <name evidence="7" type="ORF">AUP42_02070</name>
</gene>
<evidence type="ECO:0000256" key="3">
    <source>
        <dbReference type="ARBA" id="ARBA00022989"/>
    </source>
</evidence>
<keyword evidence="3 5" id="KW-1133">Transmembrane helix</keyword>
<accession>A0A154L2V4</accession>
<feature type="transmembrane region" description="Helical" evidence="5">
    <location>
        <begin position="71"/>
        <end position="89"/>
    </location>
</feature>